<dbReference type="PANTHER" id="PTHR47331">
    <property type="entry name" value="PHD-TYPE DOMAIN-CONTAINING PROTEIN"/>
    <property type="match status" value="1"/>
</dbReference>
<dbReference type="AlphaFoldDB" id="A0AAU9X2G1"/>
<evidence type="ECO:0000313" key="1">
    <source>
        <dbReference type="EMBL" id="CAH3133411.1"/>
    </source>
</evidence>
<sequence length="126" mass="13552">GNDGEATVAATGAGENQACLGILPVKVQGKGSDRMVETYALLDNGSEVTLPWMNQLLLPMPISTSCIVKTEDLTWWPHLRDIDIPVLENGEVLLLIGLKENPGLFLPLECKSGGHDEPIAIRYSLG</sequence>
<gene>
    <name evidence="1" type="ORF">PMEA_00015059</name>
</gene>
<proteinExistence type="predicted"/>
<reference evidence="1 2" key="1">
    <citation type="submission" date="2022-05" db="EMBL/GenBank/DDBJ databases">
        <authorList>
            <consortium name="Genoscope - CEA"/>
            <person name="William W."/>
        </authorList>
    </citation>
    <scope>NUCLEOTIDE SEQUENCE [LARGE SCALE GENOMIC DNA]</scope>
</reference>
<keyword evidence="2" id="KW-1185">Reference proteome</keyword>
<comment type="caution">
    <text evidence="1">The sequence shown here is derived from an EMBL/GenBank/DDBJ whole genome shotgun (WGS) entry which is preliminary data.</text>
</comment>
<name>A0AAU9X2G1_9CNID</name>
<evidence type="ECO:0000313" key="2">
    <source>
        <dbReference type="Proteomes" id="UP001159428"/>
    </source>
</evidence>
<dbReference type="EMBL" id="CALNXJ010000027">
    <property type="protein sequence ID" value="CAH3133411.1"/>
    <property type="molecule type" value="Genomic_DNA"/>
</dbReference>
<organism evidence="1 2">
    <name type="scientific">Pocillopora meandrina</name>
    <dbReference type="NCBI Taxonomy" id="46732"/>
    <lineage>
        <taxon>Eukaryota</taxon>
        <taxon>Metazoa</taxon>
        <taxon>Cnidaria</taxon>
        <taxon>Anthozoa</taxon>
        <taxon>Hexacorallia</taxon>
        <taxon>Scleractinia</taxon>
        <taxon>Astrocoeniina</taxon>
        <taxon>Pocilloporidae</taxon>
        <taxon>Pocillopora</taxon>
    </lineage>
</organism>
<feature type="non-terminal residue" evidence="1">
    <location>
        <position position="1"/>
    </location>
</feature>
<protein>
    <submittedName>
        <fullName evidence="1">Uncharacterized protein</fullName>
    </submittedName>
</protein>
<accession>A0AAU9X2G1</accession>
<dbReference type="Proteomes" id="UP001159428">
    <property type="component" value="Unassembled WGS sequence"/>
</dbReference>